<dbReference type="Pfam" id="PF01467">
    <property type="entry name" value="CTP_transf_like"/>
    <property type="match status" value="1"/>
</dbReference>
<sequence>MAVNSTIFSKMVPLQCADAQQTVAWQGASVRHRVLLTYGAFDGLGGDDTRILRHLSTLCDELIVGCSSDLLLAERGVMPRLPFATRFALLEKCRFVDRVIAETSDHQKRTDIVNYNAAVFAVSQDHSPEFDELEDIAQVLYLPTRRIPAPTFRGTLAGAVA</sequence>
<dbReference type="InterPro" id="IPR014729">
    <property type="entry name" value="Rossmann-like_a/b/a_fold"/>
</dbReference>
<name>A0A1I1UUR5_9RHOB</name>
<dbReference type="OrthoDB" id="9802794at2"/>
<proteinExistence type="predicted"/>
<dbReference type="Proteomes" id="UP000198977">
    <property type="component" value="Unassembled WGS sequence"/>
</dbReference>
<evidence type="ECO:0000313" key="3">
    <source>
        <dbReference type="Proteomes" id="UP000198977"/>
    </source>
</evidence>
<dbReference type="Gene3D" id="3.40.50.620">
    <property type="entry name" value="HUPs"/>
    <property type="match status" value="1"/>
</dbReference>
<keyword evidence="2" id="KW-0548">Nucleotidyltransferase</keyword>
<dbReference type="SUPFAM" id="SSF52374">
    <property type="entry name" value="Nucleotidylyl transferase"/>
    <property type="match status" value="1"/>
</dbReference>
<evidence type="ECO:0000259" key="1">
    <source>
        <dbReference type="Pfam" id="PF01467"/>
    </source>
</evidence>
<dbReference type="GO" id="GO:0016779">
    <property type="term" value="F:nucleotidyltransferase activity"/>
    <property type="evidence" value="ECO:0007669"/>
    <property type="project" value="UniProtKB-KW"/>
</dbReference>
<organism evidence="2 3">
    <name type="scientific">Sulfitobacter brevis</name>
    <dbReference type="NCBI Taxonomy" id="74348"/>
    <lineage>
        <taxon>Bacteria</taxon>
        <taxon>Pseudomonadati</taxon>
        <taxon>Pseudomonadota</taxon>
        <taxon>Alphaproteobacteria</taxon>
        <taxon>Rhodobacterales</taxon>
        <taxon>Roseobacteraceae</taxon>
        <taxon>Sulfitobacter</taxon>
    </lineage>
</organism>
<dbReference type="EMBL" id="FOMW01000002">
    <property type="protein sequence ID" value="SFD74517.1"/>
    <property type="molecule type" value="Genomic_DNA"/>
</dbReference>
<feature type="domain" description="Cytidyltransferase-like" evidence="1">
    <location>
        <begin position="49"/>
        <end position="130"/>
    </location>
</feature>
<dbReference type="AlphaFoldDB" id="A0A1I1UUR5"/>
<evidence type="ECO:0000313" key="2">
    <source>
        <dbReference type="EMBL" id="SFD74517.1"/>
    </source>
</evidence>
<keyword evidence="3" id="KW-1185">Reference proteome</keyword>
<keyword evidence="2" id="KW-0808">Transferase</keyword>
<dbReference type="RefSeq" id="WP_093922482.1">
    <property type="nucleotide sequence ID" value="NZ_FOMW01000002.1"/>
</dbReference>
<dbReference type="InterPro" id="IPR004821">
    <property type="entry name" value="Cyt_trans-like"/>
</dbReference>
<protein>
    <submittedName>
        <fullName evidence="2">Glycerol-3-phosphate cytidylyltransferase</fullName>
    </submittedName>
</protein>
<accession>A0A1I1UUR5</accession>
<dbReference type="STRING" id="74348.SAMN04488523_102251"/>
<reference evidence="2 3" key="1">
    <citation type="submission" date="2016-10" db="EMBL/GenBank/DDBJ databases">
        <authorList>
            <person name="de Groot N.N."/>
        </authorList>
    </citation>
    <scope>NUCLEOTIDE SEQUENCE [LARGE SCALE GENOMIC DNA]</scope>
    <source>
        <strain evidence="2 3">DSM 11443</strain>
    </source>
</reference>
<gene>
    <name evidence="2" type="ORF">SAMN04488523_102251</name>
</gene>